<evidence type="ECO:0000259" key="2">
    <source>
        <dbReference type="Pfam" id="PF14691"/>
    </source>
</evidence>
<dbReference type="GO" id="GO:0016491">
    <property type="term" value="F:oxidoreductase activity"/>
    <property type="evidence" value="ECO:0007669"/>
    <property type="project" value="InterPro"/>
</dbReference>
<dbReference type="InterPro" id="IPR023753">
    <property type="entry name" value="FAD/NAD-binding_dom"/>
</dbReference>
<evidence type="ECO:0000313" key="4">
    <source>
        <dbReference type="Proteomes" id="UP001279553"/>
    </source>
</evidence>
<protein>
    <submittedName>
        <fullName evidence="3">NAD(P)-dependent oxidoreductase</fullName>
    </submittedName>
</protein>
<dbReference type="Proteomes" id="UP001279553">
    <property type="component" value="Unassembled WGS sequence"/>
</dbReference>
<comment type="caution">
    <text evidence="3">The sequence shown here is derived from an EMBL/GenBank/DDBJ whole genome shotgun (WGS) entry which is preliminary data.</text>
</comment>
<feature type="domain" description="Dihydroprymidine dehydrogenase" evidence="2">
    <location>
        <begin position="29"/>
        <end position="135"/>
    </location>
</feature>
<evidence type="ECO:0000259" key="1">
    <source>
        <dbReference type="Pfam" id="PF07992"/>
    </source>
</evidence>
<dbReference type="Pfam" id="PF14691">
    <property type="entry name" value="Fer4_20"/>
    <property type="match status" value="1"/>
</dbReference>
<dbReference type="EMBL" id="JAWXYB010000018">
    <property type="protein sequence ID" value="MDX5932729.1"/>
    <property type="molecule type" value="Genomic_DNA"/>
</dbReference>
<dbReference type="SUPFAM" id="SSF46548">
    <property type="entry name" value="alpha-helical ferredoxin"/>
    <property type="match status" value="1"/>
</dbReference>
<dbReference type="Gene3D" id="1.10.1060.10">
    <property type="entry name" value="Alpha-helical ferredoxin"/>
    <property type="match status" value="1"/>
</dbReference>
<reference evidence="3 4" key="1">
    <citation type="submission" date="2023-11" db="EMBL/GenBank/DDBJ databases">
        <title>MicrobeMod: A computational toolkit for identifying prokaryotic methylation and restriction-modification with nanopore sequencing.</title>
        <authorList>
            <person name="Crits-Christoph A."/>
            <person name="Kang S.C."/>
            <person name="Lee H."/>
            <person name="Ostrov N."/>
        </authorList>
    </citation>
    <scope>NUCLEOTIDE SEQUENCE [LARGE SCALE GENOMIC DNA]</scope>
    <source>
        <strain evidence="3 4">DSMZ 700</strain>
    </source>
</reference>
<proteinExistence type="predicted"/>
<dbReference type="SUPFAM" id="SSF51971">
    <property type="entry name" value="Nucleotide-binding domain"/>
    <property type="match status" value="1"/>
</dbReference>
<dbReference type="InterPro" id="IPR036188">
    <property type="entry name" value="FAD/NAD-bd_sf"/>
</dbReference>
<evidence type="ECO:0000313" key="3">
    <source>
        <dbReference type="EMBL" id="MDX5932729.1"/>
    </source>
</evidence>
<keyword evidence="4" id="KW-1185">Reference proteome</keyword>
<dbReference type="InterPro" id="IPR009051">
    <property type="entry name" value="Helical_ferredxn"/>
</dbReference>
<gene>
    <name evidence="3" type="ORF">SIL87_18410</name>
</gene>
<dbReference type="PANTHER" id="PTHR42783">
    <property type="entry name" value="GLUTAMATE SYNTHASE [NADPH] SMALL CHAIN"/>
    <property type="match status" value="1"/>
</dbReference>
<name>A0AAW9DU32_ACIAO</name>
<dbReference type="InterPro" id="IPR028261">
    <property type="entry name" value="DPD_II"/>
</dbReference>
<accession>A0AAW9DU32</accession>
<organism evidence="3 4">
    <name type="scientific">Acidiphilium acidophilum</name>
    <name type="common">Thiobacillus acidophilus</name>
    <dbReference type="NCBI Taxonomy" id="76588"/>
    <lineage>
        <taxon>Bacteria</taxon>
        <taxon>Pseudomonadati</taxon>
        <taxon>Pseudomonadota</taxon>
        <taxon>Alphaproteobacteria</taxon>
        <taxon>Acetobacterales</taxon>
        <taxon>Acidocellaceae</taxon>
        <taxon>Acidiphilium</taxon>
    </lineage>
</organism>
<dbReference type="PRINTS" id="PR00419">
    <property type="entry name" value="ADXRDTASE"/>
</dbReference>
<dbReference type="Pfam" id="PF07992">
    <property type="entry name" value="Pyr_redox_2"/>
    <property type="match status" value="1"/>
</dbReference>
<dbReference type="RefSeq" id="WP_319615582.1">
    <property type="nucleotide sequence ID" value="NZ_JAWXYB010000018.1"/>
</dbReference>
<dbReference type="PANTHER" id="PTHR42783:SF3">
    <property type="entry name" value="GLUTAMATE SYNTHASE [NADPH] SMALL CHAIN-RELATED"/>
    <property type="match status" value="1"/>
</dbReference>
<dbReference type="AlphaFoldDB" id="A0AAW9DU32"/>
<feature type="domain" description="FAD/NAD(P)-binding" evidence="1">
    <location>
        <begin position="153"/>
        <end position="443"/>
    </location>
</feature>
<sequence length="462" mass="47417">MNETIICDRADVPDVAAGRLPPERIAAGFCEAHPPLSLDQAAIEAARCYFCHDAPCVTACPTGIDVPGFIRGIATGNLTGAGMRILRANIMGGSCARVCPTDILCEGACVRTAQQGQAVAIGALQRVATDHVMARAAASGVHPFARAAASGRRVAIVGAGPAGLACAHALARAGHEVAIFEARGKPGGLNEYGIAAYKLVDEFAAREVAFVLGIGGITIVPGRRLGRGVDLVALRRDHDAVVLAIGQAGVKALGIAGEERVHVLDAVDFIAALRQSGDRSRLAVGRRVVVIGGGNTAIDAATQAKRLGAEVVTIVYRRGRGEMSATPAEQEWALTNGVALRLWAMPVEIEGGDGVRAVRFARTSLDAAGRLVIGAEEFSIEADMVLKAVGQTLQADEADLLPALSGGRIVVDGISRETSMPGVFAAGDCIAGVDLTVQAVEDGKRAAAGIEAWFGGAGSGYG</sequence>
<dbReference type="GO" id="GO:0051536">
    <property type="term" value="F:iron-sulfur cluster binding"/>
    <property type="evidence" value="ECO:0007669"/>
    <property type="project" value="InterPro"/>
</dbReference>
<dbReference type="Gene3D" id="3.50.50.60">
    <property type="entry name" value="FAD/NAD(P)-binding domain"/>
    <property type="match status" value="2"/>
</dbReference>